<feature type="region of interest" description="Disordered" evidence="1">
    <location>
        <begin position="713"/>
        <end position="748"/>
    </location>
</feature>
<dbReference type="InterPro" id="IPR007139">
    <property type="entry name" value="DUF349"/>
</dbReference>
<feature type="compositionally biased region" description="Gly residues" evidence="1">
    <location>
        <begin position="312"/>
        <end position="321"/>
    </location>
</feature>
<feature type="compositionally biased region" description="Low complexity" evidence="1">
    <location>
        <begin position="147"/>
        <end position="163"/>
    </location>
</feature>
<feature type="compositionally biased region" description="Low complexity" evidence="1">
    <location>
        <begin position="92"/>
        <end position="114"/>
    </location>
</feature>
<evidence type="ECO:0008006" key="4">
    <source>
        <dbReference type="Google" id="ProtNLM"/>
    </source>
</evidence>
<dbReference type="AlphaFoldDB" id="A0A917WLX2"/>
<dbReference type="Pfam" id="PF03993">
    <property type="entry name" value="DUF349"/>
    <property type="match status" value="3"/>
</dbReference>
<evidence type="ECO:0000313" key="2">
    <source>
        <dbReference type="EMBL" id="GGM13070.1"/>
    </source>
</evidence>
<feature type="compositionally biased region" description="Basic and acidic residues" evidence="1">
    <location>
        <begin position="295"/>
        <end position="304"/>
    </location>
</feature>
<evidence type="ECO:0000313" key="3">
    <source>
        <dbReference type="Proteomes" id="UP000655208"/>
    </source>
</evidence>
<gene>
    <name evidence="2" type="ORF">GCM10011594_36220</name>
</gene>
<evidence type="ECO:0000256" key="1">
    <source>
        <dbReference type="SAM" id="MobiDB-lite"/>
    </source>
</evidence>
<comment type="caution">
    <text evidence="2">The sequence shown here is derived from an EMBL/GenBank/DDBJ whole genome shotgun (WGS) entry which is preliminary data.</text>
</comment>
<feature type="compositionally biased region" description="Low complexity" evidence="1">
    <location>
        <begin position="201"/>
        <end position="231"/>
    </location>
</feature>
<reference evidence="2" key="1">
    <citation type="journal article" date="2014" name="Int. J. Syst. Evol. Microbiol.">
        <title>Complete genome sequence of Corynebacterium casei LMG S-19264T (=DSM 44701T), isolated from a smear-ripened cheese.</title>
        <authorList>
            <consortium name="US DOE Joint Genome Institute (JGI-PGF)"/>
            <person name="Walter F."/>
            <person name="Albersmeier A."/>
            <person name="Kalinowski J."/>
            <person name="Ruckert C."/>
        </authorList>
    </citation>
    <scope>NUCLEOTIDE SEQUENCE</scope>
    <source>
        <strain evidence="2">CGMCC 4.7308</strain>
    </source>
</reference>
<protein>
    <recommendedName>
        <fullName evidence="4">DUF349 domain-containing protein</fullName>
    </recommendedName>
</protein>
<name>A0A917WLX2_9ACTN</name>
<dbReference type="EMBL" id="BMNA01000011">
    <property type="protein sequence ID" value="GGM13070.1"/>
    <property type="molecule type" value="Genomic_DNA"/>
</dbReference>
<feature type="compositionally biased region" description="Gly residues" evidence="1">
    <location>
        <begin position="59"/>
        <end position="69"/>
    </location>
</feature>
<proteinExistence type="predicted"/>
<sequence>MQERADGTSIDQGPIADDGEVHPSAATPAAEAPDGAGDTPDLVEGTVGAGAPDSEDTGATGGAAVGGGTATDAGTDPVAEASVQTVVDIAADDSSGAGGSAADSSPAGPAGDPAVPDPRPDDPAPADLVVGEGETGAVAASDPGSSTDTAVPAAPDAQAAPVAGTSAEPTSAPVEVGTDADAGSTDVATGGTHVDAGGTHVDTVVPDADTAATDGGVATGTPGSDTAATDGGARDDASAATGISSDAGGEDLTAGAQASQAAPDATPGPHGSGESGHRDRGGRPSGPRQSGSGEQGHRPGDRPGRGPSGRPQPGGRGGRPGRPGVLPPRAPVAASGAPTVEPVVEPVDPHKWGRIDDDGVVYVYSSRGERPVGNWQAGDAEAGLAHFGRRFDDFVTEIALLETRLASGSGDPKATRAHAVELRDSVDTLAAVGDFDSAAARLEIVIGAAEAAVAGASQARAAARARAIAAKEALCAEAEALAESTAWKSTGDRLKEIVEEWRQIHGIDRKTDDALWKRFAKARDTFTRHRGTHFADLDKQRVAAKDAKEKLIARAEELSGSSEWGKTAGEYRTLMEQWKASGRAPREVEDQLWERFRAAQERFFSRRNKTFSDRDSEFEANAEVKERLLAEAERIDPAKGLDAARAQLRSVQERWEAAGKVPRERIREFDTRMRAVEDRVRRAEDSHWRRTDPETAARVNQFRARAESFRAQAAKARAAGDERKAQQAEAQAKQWEEWLGTAEGATRG</sequence>
<organism evidence="2 3">
    <name type="scientific">Nakamurella endophytica</name>
    <dbReference type="NCBI Taxonomy" id="1748367"/>
    <lineage>
        <taxon>Bacteria</taxon>
        <taxon>Bacillati</taxon>
        <taxon>Actinomycetota</taxon>
        <taxon>Actinomycetes</taxon>
        <taxon>Nakamurellales</taxon>
        <taxon>Nakamurellaceae</taxon>
        <taxon>Nakamurella</taxon>
    </lineage>
</organism>
<keyword evidence="3" id="KW-1185">Reference proteome</keyword>
<feature type="compositionally biased region" description="Low complexity" evidence="1">
    <location>
        <begin position="25"/>
        <end position="40"/>
    </location>
</feature>
<dbReference type="Proteomes" id="UP000655208">
    <property type="component" value="Unassembled WGS sequence"/>
</dbReference>
<feature type="compositionally biased region" description="Low complexity" evidence="1">
    <location>
        <begin position="253"/>
        <end position="267"/>
    </location>
</feature>
<accession>A0A917WLX2</accession>
<reference evidence="2" key="2">
    <citation type="submission" date="2020-09" db="EMBL/GenBank/DDBJ databases">
        <authorList>
            <person name="Sun Q."/>
            <person name="Zhou Y."/>
        </authorList>
    </citation>
    <scope>NUCLEOTIDE SEQUENCE</scope>
    <source>
        <strain evidence="2">CGMCC 4.7308</strain>
    </source>
</reference>
<feature type="region of interest" description="Disordered" evidence="1">
    <location>
        <begin position="1"/>
        <end position="351"/>
    </location>
</feature>